<sequence>MRTCALLAFLSVAGCDGFTTPPSSSRSVTPTMSHGQRGSGPVSRQALLKTGAAGLASLGLWFAAGSDVGRPQAAFAAPRVGSGGPPFSKSGYDLDPLTAEEVDARVDKLTELQKVVLTQAGTERPFQGKTVNGYNGGIKAEGTWVSAVSGVPLFSSDTKYDSGTGWPSFYAPIDPEHVIERVDPKDAASMPKFLQRVEVLDRKSGTHLGHVFNDGPKPTGKRYCMNAASMAFIPKEEPLPVKPSFKP</sequence>
<evidence type="ECO:0000313" key="8">
    <source>
        <dbReference type="EMBL" id="CBJ27561.1"/>
    </source>
</evidence>
<keyword evidence="9" id="KW-1185">Reference proteome</keyword>
<keyword evidence="3 5" id="KW-0560">Oxidoreductase</keyword>
<evidence type="ECO:0000256" key="3">
    <source>
        <dbReference type="ARBA" id="ARBA00023002"/>
    </source>
</evidence>
<dbReference type="OrthoDB" id="44061at2759"/>
<dbReference type="EC" id="1.8.4.12" evidence="2 5"/>
<accession>D7G6H6</accession>
<dbReference type="PANTHER" id="PTHR10173:SF52">
    <property type="entry name" value="METHIONINE-R-SULFOXIDE REDUCTASE B1"/>
    <property type="match status" value="1"/>
</dbReference>
<reference evidence="8 9" key="1">
    <citation type="journal article" date="2010" name="Nature">
        <title>The Ectocarpus genome and the independent evolution of multicellularity in brown algae.</title>
        <authorList>
            <person name="Cock J.M."/>
            <person name="Sterck L."/>
            <person name="Rouze P."/>
            <person name="Scornet D."/>
            <person name="Allen A.E."/>
            <person name="Amoutzias G."/>
            <person name="Anthouard V."/>
            <person name="Artiguenave F."/>
            <person name="Aury J.M."/>
            <person name="Badger J.H."/>
            <person name="Beszteri B."/>
            <person name="Billiau K."/>
            <person name="Bonnet E."/>
            <person name="Bothwell J.H."/>
            <person name="Bowler C."/>
            <person name="Boyen C."/>
            <person name="Brownlee C."/>
            <person name="Carrano C.J."/>
            <person name="Charrier B."/>
            <person name="Cho G.Y."/>
            <person name="Coelho S.M."/>
            <person name="Collen J."/>
            <person name="Corre E."/>
            <person name="Da Silva C."/>
            <person name="Delage L."/>
            <person name="Delaroque N."/>
            <person name="Dittami S.M."/>
            <person name="Doulbeau S."/>
            <person name="Elias M."/>
            <person name="Farnham G."/>
            <person name="Gachon C.M."/>
            <person name="Gschloessl B."/>
            <person name="Heesch S."/>
            <person name="Jabbari K."/>
            <person name="Jubin C."/>
            <person name="Kawai H."/>
            <person name="Kimura K."/>
            <person name="Kloareg B."/>
            <person name="Kupper F.C."/>
            <person name="Lang D."/>
            <person name="Le Bail A."/>
            <person name="Leblanc C."/>
            <person name="Lerouge P."/>
            <person name="Lohr M."/>
            <person name="Lopez P.J."/>
            <person name="Martens C."/>
            <person name="Maumus F."/>
            <person name="Michel G."/>
            <person name="Miranda-Saavedra D."/>
            <person name="Morales J."/>
            <person name="Moreau H."/>
            <person name="Motomura T."/>
            <person name="Nagasato C."/>
            <person name="Napoli C.A."/>
            <person name="Nelson D.R."/>
            <person name="Nyvall-Collen P."/>
            <person name="Peters A.F."/>
            <person name="Pommier C."/>
            <person name="Potin P."/>
            <person name="Poulain J."/>
            <person name="Quesneville H."/>
            <person name="Read B."/>
            <person name="Rensing S.A."/>
            <person name="Ritter A."/>
            <person name="Rousvoal S."/>
            <person name="Samanta M."/>
            <person name="Samson G."/>
            <person name="Schroeder D.C."/>
            <person name="Segurens B."/>
            <person name="Strittmatter M."/>
            <person name="Tonon T."/>
            <person name="Tregear J.W."/>
            <person name="Valentin K."/>
            <person name="von Dassow P."/>
            <person name="Yamagishi T."/>
            <person name="Van de Peer Y."/>
            <person name="Wincker P."/>
        </authorList>
    </citation>
    <scope>NUCLEOTIDE SEQUENCE [LARGE SCALE GENOMIC DNA]</scope>
    <source>
        <strain evidence="9">Ec32 / CCAP1310/4</strain>
    </source>
</reference>
<comment type="catalytic activity">
    <reaction evidence="4 5">
        <text>L-methionyl-[protein] + [thioredoxin]-disulfide + H2O = L-methionyl-(R)-S-oxide-[protein] + [thioredoxin]-dithiol</text>
        <dbReference type="Rhea" id="RHEA:24164"/>
        <dbReference type="Rhea" id="RHEA-COMP:10698"/>
        <dbReference type="Rhea" id="RHEA-COMP:10700"/>
        <dbReference type="Rhea" id="RHEA-COMP:12313"/>
        <dbReference type="Rhea" id="RHEA-COMP:12314"/>
        <dbReference type="ChEBI" id="CHEBI:15377"/>
        <dbReference type="ChEBI" id="CHEBI:16044"/>
        <dbReference type="ChEBI" id="CHEBI:29950"/>
        <dbReference type="ChEBI" id="CHEBI:45764"/>
        <dbReference type="ChEBI" id="CHEBI:50058"/>
        <dbReference type="EC" id="1.8.4.12"/>
    </reaction>
</comment>
<organism evidence="8 9">
    <name type="scientific">Ectocarpus siliculosus</name>
    <name type="common">Brown alga</name>
    <name type="synonym">Conferva siliculosa</name>
    <dbReference type="NCBI Taxonomy" id="2880"/>
    <lineage>
        <taxon>Eukaryota</taxon>
        <taxon>Sar</taxon>
        <taxon>Stramenopiles</taxon>
        <taxon>Ochrophyta</taxon>
        <taxon>PX clade</taxon>
        <taxon>Phaeophyceae</taxon>
        <taxon>Ectocarpales</taxon>
        <taxon>Ectocarpaceae</taxon>
        <taxon>Ectocarpus</taxon>
    </lineage>
</organism>
<dbReference type="GO" id="GO:0033743">
    <property type="term" value="F:peptide-methionine (R)-S-oxide reductase activity"/>
    <property type="evidence" value="ECO:0007669"/>
    <property type="project" value="UniProtKB-EC"/>
</dbReference>
<evidence type="ECO:0000256" key="1">
    <source>
        <dbReference type="ARBA" id="ARBA00007174"/>
    </source>
</evidence>
<dbReference type="InterPro" id="IPR002579">
    <property type="entry name" value="Met_Sox_Rdtase_MsrB_dom"/>
</dbReference>
<gene>
    <name evidence="8" type="ORF">Esi_0075_0020</name>
</gene>
<dbReference type="Pfam" id="PF01641">
    <property type="entry name" value="SelR"/>
    <property type="match status" value="1"/>
</dbReference>
<feature type="region of interest" description="Disordered" evidence="6">
    <location>
        <begin position="20"/>
        <end position="43"/>
    </location>
</feature>
<dbReference type="InterPro" id="IPR011057">
    <property type="entry name" value="Mss4-like_sf"/>
</dbReference>
<feature type="domain" description="MsrB" evidence="7">
    <location>
        <begin position="102"/>
        <end position="235"/>
    </location>
</feature>
<keyword evidence="5" id="KW-0479">Metal-binding</keyword>
<dbReference type="PROSITE" id="PS51257">
    <property type="entry name" value="PROKAR_LIPOPROTEIN"/>
    <property type="match status" value="1"/>
</dbReference>
<proteinExistence type="inferred from homology"/>
<feature type="chain" id="PRO_5015797016" description="Peptide-methionine (R)-S-oxide reductase" evidence="5">
    <location>
        <begin position="18"/>
        <end position="247"/>
    </location>
</feature>
<evidence type="ECO:0000313" key="9">
    <source>
        <dbReference type="Proteomes" id="UP000002630"/>
    </source>
</evidence>
<evidence type="ECO:0000256" key="4">
    <source>
        <dbReference type="ARBA" id="ARBA00048488"/>
    </source>
</evidence>
<dbReference type="GO" id="GO:0030091">
    <property type="term" value="P:protein repair"/>
    <property type="evidence" value="ECO:0007669"/>
    <property type="project" value="InterPro"/>
</dbReference>
<comment type="cofactor">
    <cofactor evidence="5">
        <name>Zn(2+)</name>
        <dbReference type="ChEBI" id="CHEBI:29105"/>
    </cofactor>
    <text evidence="5">Binds 1 zinc ion per subunit.</text>
</comment>
<dbReference type="Proteomes" id="UP000002630">
    <property type="component" value="Linkage Group LG03"/>
</dbReference>
<evidence type="ECO:0000256" key="2">
    <source>
        <dbReference type="ARBA" id="ARBA00012499"/>
    </source>
</evidence>
<dbReference type="GO" id="GO:0046872">
    <property type="term" value="F:metal ion binding"/>
    <property type="evidence" value="ECO:0007669"/>
    <property type="project" value="UniProtKB-KW"/>
</dbReference>
<dbReference type="GO" id="GO:0006979">
    <property type="term" value="P:response to oxidative stress"/>
    <property type="evidence" value="ECO:0007669"/>
    <property type="project" value="InterPro"/>
</dbReference>
<dbReference type="PROSITE" id="PS51790">
    <property type="entry name" value="MSRB"/>
    <property type="match status" value="1"/>
</dbReference>
<dbReference type="InterPro" id="IPR028427">
    <property type="entry name" value="Met_Sox_Rdtase_MsrB"/>
</dbReference>
<dbReference type="STRING" id="2880.D7G6H6"/>
<evidence type="ECO:0000256" key="5">
    <source>
        <dbReference type="RuleBase" id="RU365044"/>
    </source>
</evidence>
<dbReference type="PANTHER" id="PTHR10173">
    <property type="entry name" value="METHIONINE SULFOXIDE REDUCTASE"/>
    <property type="match status" value="1"/>
</dbReference>
<keyword evidence="5" id="KW-0732">Signal</keyword>
<dbReference type="Gene3D" id="2.170.150.20">
    <property type="entry name" value="Peptide methionine sulfoxide reductase"/>
    <property type="match status" value="1"/>
</dbReference>
<dbReference type="EMBL" id="FN649728">
    <property type="protein sequence ID" value="CBJ27561.1"/>
    <property type="molecule type" value="Genomic_DNA"/>
</dbReference>
<dbReference type="EMBL" id="FN648981">
    <property type="protein sequence ID" value="CBJ27561.1"/>
    <property type="molecule type" value="Genomic_DNA"/>
</dbReference>
<protein>
    <recommendedName>
        <fullName evidence="2 5">Peptide-methionine (R)-S-oxide reductase</fullName>
        <ecNumber evidence="2 5">1.8.4.12</ecNumber>
    </recommendedName>
</protein>
<dbReference type="OMA" id="SKQYDIN"/>
<feature type="signal peptide" evidence="5">
    <location>
        <begin position="1"/>
        <end position="17"/>
    </location>
</feature>
<dbReference type="SUPFAM" id="SSF51316">
    <property type="entry name" value="Mss4-like"/>
    <property type="match status" value="1"/>
</dbReference>
<keyword evidence="5" id="KW-0862">Zinc</keyword>
<evidence type="ECO:0000256" key="6">
    <source>
        <dbReference type="SAM" id="MobiDB-lite"/>
    </source>
</evidence>
<dbReference type="InParanoid" id="D7G6H6"/>
<name>D7G6H6_ECTSI</name>
<dbReference type="NCBIfam" id="TIGR00357">
    <property type="entry name" value="peptide-methionine (R)-S-oxide reductase MsrB"/>
    <property type="match status" value="1"/>
</dbReference>
<evidence type="ECO:0000259" key="7">
    <source>
        <dbReference type="PROSITE" id="PS51790"/>
    </source>
</evidence>
<dbReference type="eggNOG" id="KOG0856">
    <property type="taxonomic scope" value="Eukaryota"/>
</dbReference>
<comment type="similarity">
    <text evidence="1 5">Belongs to the MsrB Met sulfoxide reductase family.</text>
</comment>
<feature type="compositionally biased region" description="Low complexity" evidence="6">
    <location>
        <begin position="20"/>
        <end position="31"/>
    </location>
</feature>
<dbReference type="GO" id="GO:0005737">
    <property type="term" value="C:cytoplasm"/>
    <property type="evidence" value="ECO:0007669"/>
    <property type="project" value="TreeGrafter"/>
</dbReference>
<dbReference type="AlphaFoldDB" id="D7G6H6"/>